<sequence length="79" mass="8788">MSIYDHGFLNNILTLPLWILLSIGAIVLIVFLILLIEILEGNIKITGYDDDKKKNKLMGTTDPVSMSIGCPISMNHDDD</sequence>
<accession>A0A520XGH0</accession>
<feature type="transmembrane region" description="Helical" evidence="1">
    <location>
        <begin position="12"/>
        <end position="36"/>
    </location>
</feature>
<keyword evidence="1" id="KW-0472">Membrane</keyword>
<organism evidence="2 3">
    <name type="scientific">Candidatus Acidulodesulfobacterium acidiphilum</name>
    <dbReference type="NCBI Taxonomy" id="2597224"/>
    <lineage>
        <taxon>Bacteria</taxon>
        <taxon>Deltaproteobacteria</taxon>
        <taxon>Candidatus Acidulodesulfobacterales</taxon>
        <taxon>Candidatus Acidulodesulfobacterium</taxon>
    </lineage>
</organism>
<evidence type="ECO:0000313" key="3">
    <source>
        <dbReference type="Proteomes" id="UP000322454"/>
    </source>
</evidence>
<reference evidence="2 3" key="1">
    <citation type="submission" date="2019-01" db="EMBL/GenBank/DDBJ databases">
        <title>Insights into ecological role of a new deltaproteobacterial order Candidatus Sinidesulfobacterales (Sva0485) by metagenomics and metatranscriptomics.</title>
        <authorList>
            <person name="Tan S."/>
            <person name="Liu J."/>
            <person name="Fang Y."/>
            <person name="Hedlund B."/>
            <person name="Lian Z.-H."/>
            <person name="Huang L.-Y."/>
            <person name="Li J.-T."/>
            <person name="Huang L.-N."/>
            <person name="Li W.-J."/>
            <person name="Jiang H.-C."/>
            <person name="Dong H.-L."/>
            <person name="Shu W.-S."/>
        </authorList>
    </citation>
    <scope>NUCLEOTIDE SEQUENCE [LARGE SCALE GENOMIC DNA]</scope>
    <source>
        <strain evidence="2">AP4</strain>
    </source>
</reference>
<gene>
    <name evidence="2" type="ORF">EVJ48_01940</name>
</gene>
<protein>
    <submittedName>
        <fullName evidence="2">Uncharacterized protein</fullName>
    </submittedName>
</protein>
<dbReference type="Proteomes" id="UP000322454">
    <property type="component" value="Unassembled WGS sequence"/>
</dbReference>
<evidence type="ECO:0000256" key="1">
    <source>
        <dbReference type="SAM" id="Phobius"/>
    </source>
</evidence>
<dbReference type="AlphaFoldDB" id="A0A520XGH0"/>
<keyword evidence="1" id="KW-1133">Transmembrane helix</keyword>
<comment type="caution">
    <text evidence="2">The sequence shown here is derived from an EMBL/GenBank/DDBJ whole genome shotgun (WGS) entry which is preliminary data.</text>
</comment>
<keyword evidence="1" id="KW-0812">Transmembrane</keyword>
<proteinExistence type="predicted"/>
<evidence type="ECO:0000313" key="2">
    <source>
        <dbReference type="EMBL" id="RZV40280.1"/>
    </source>
</evidence>
<dbReference type="EMBL" id="SHMQ01000002">
    <property type="protein sequence ID" value="RZV40280.1"/>
    <property type="molecule type" value="Genomic_DNA"/>
</dbReference>
<name>A0A520XGH0_9DELT</name>